<dbReference type="SUPFAM" id="SSF111369">
    <property type="entry name" value="HlyD-like secretion proteins"/>
    <property type="match status" value="1"/>
</dbReference>
<sequence length="350" mass="35857">MNRSLLLPLLCLLLAACSHGAADDEEAAPAKGQVAVTTATPVQQIFHDSVEAWGSAAGDPQRARAISLAHGGQVVTLHVAAGQSVRRGQPLLTIAPDPAARSAYQQAQSALSLASGELQRTEQLAVQRLATQSQLATARKALADAQAALAAQRALGGGSAQETVGAPADGVVNALSVGLGERFAANVPLLSFTPAHALVAQLGVQPEDGAKLHAGMPVQLRSVYGDKASFVGGLRMIGQSIDPQTHLLGAQVELPAEAGAALVAGAALDAQIRTADFSAWAVPRAAVLHDERGDYLFQVVQGHAKRVAVTLRSPEGDPVGVQGPLDAQAKVIVLGAYELADGDAVRESAR</sequence>
<organism evidence="4 5">
    <name type="scientific">Rhodanobacter soli</name>
    <dbReference type="NCBI Taxonomy" id="590609"/>
    <lineage>
        <taxon>Bacteria</taxon>
        <taxon>Pseudomonadati</taxon>
        <taxon>Pseudomonadota</taxon>
        <taxon>Gammaproteobacteria</taxon>
        <taxon>Lysobacterales</taxon>
        <taxon>Rhodanobacteraceae</taxon>
        <taxon>Rhodanobacter</taxon>
    </lineage>
</organism>
<evidence type="ECO:0000256" key="2">
    <source>
        <dbReference type="SAM" id="SignalP"/>
    </source>
</evidence>
<dbReference type="Gene3D" id="2.40.30.170">
    <property type="match status" value="1"/>
</dbReference>
<accession>A0ABV2PVZ9</accession>
<evidence type="ECO:0000313" key="4">
    <source>
        <dbReference type="EMBL" id="MET4569212.1"/>
    </source>
</evidence>
<dbReference type="RefSeq" id="WP_354548338.1">
    <property type="nucleotide sequence ID" value="NZ_JBEPSD010000001.1"/>
</dbReference>
<dbReference type="InterPro" id="IPR058637">
    <property type="entry name" value="YknX-like_C"/>
</dbReference>
<gene>
    <name evidence="4" type="ORF">ABIE04_001539</name>
</gene>
<evidence type="ECO:0000259" key="3">
    <source>
        <dbReference type="Pfam" id="PF25989"/>
    </source>
</evidence>
<proteinExistence type="inferred from homology"/>
<dbReference type="NCBIfam" id="TIGR01730">
    <property type="entry name" value="RND_mfp"/>
    <property type="match status" value="1"/>
</dbReference>
<dbReference type="Proteomes" id="UP001549251">
    <property type="component" value="Unassembled WGS sequence"/>
</dbReference>
<evidence type="ECO:0000256" key="1">
    <source>
        <dbReference type="ARBA" id="ARBA00009477"/>
    </source>
</evidence>
<dbReference type="EMBL" id="JBEPSD010000001">
    <property type="protein sequence ID" value="MET4569212.1"/>
    <property type="molecule type" value="Genomic_DNA"/>
</dbReference>
<dbReference type="PANTHER" id="PTHR30469:SF15">
    <property type="entry name" value="HLYD FAMILY OF SECRETION PROTEINS"/>
    <property type="match status" value="1"/>
</dbReference>
<feature type="domain" description="YknX-like C-terminal permuted SH3-like" evidence="3">
    <location>
        <begin position="281"/>
        <end position="346"/>
    </location>
</feature>
<evidence type="ECO:0000313" key="5">
    <source>
        <dbReference type="Proteomes" id="UP001549251"/>
    </source>
</evidence>
<feature type="chain" id="PRO_5045414553" evidence="2">
    <location>
        <begin position="22"/>
        <end position="350"/>
    </location>
</feature>
<comment type="similarity">
    <text evidence="1">Belongs to the membrane fusion protein (MFP) (TC 8.A.1) family.</text>
</comment>
<keyword evidence="2" id="KW-0732">Signal</keyword>
<comment type="caution">
    <text evidence="4">The sequence shown here is derived from an EMBL/GenBank/DDBJ whole genome shotgun (WGS) entry which is preliminary data.</text>
</comment>
<feature type="signal peptide" evidence="2">
    <location>
        <begin position="1"/>
        <end position="21"/>
    </location>
</feature>
<dbReference type="Gene3D" id="2.40.420.20">
    <property type="match status" value="1"/>
</dbReference>
<dbReference type="Gene3D" id="1.10.287.470">
    <property type="entry name" value="Helix hairpin bin"/>
    <property type="match status" value="1"/>
</dbReference>
<dbReference type="PROSITE" id="PS51257">
    <property type="entry name" value="PROKAR_LIPOPROTEIN"/>
    <property type="match status" value="1"/>
</dbReference>
<reference evidence="4 5" key="1">
    <citation type="submission" date="2024-06" db="EMBL/GenBank/DDBJ databases">
        <title>Sorghum-associated microbial communities from plants grown in Nebraska, USA.</title>
        <authorList>
            <person name="Schachtman D."/>
        </authorList>
    </citation>
    <scope>NUCLEOTIDE SEQUENCE [LARGE SCALE GENOMIC DNA]</scope>
    <source>
        <strain evidence="4 5">1757</strain>
    </source>
</reference>
<dbReference type="InterPro" id="IPR006143">
    <property type="entry name" value="RND_pump_MFP"/>
</dbReference>
<dbReference type="PANTHER" id="PTHR30469">
    <property type="entry name" value="MULTIDRUG RESISTANCE PROTEIN MDTA"/>
    <property type="match status" value="1"/>
</dbReference>
<name>A0ABV2PVZ9_9GAMM</name>
<protein>
    <submittedName>
        <fullName evidence="4">RND family efflux transporter MFP subunit</fullName>
    </submittedName>
</protein>
<keyword evidence="5" id="KW-1185">Reference proteome</keyword>
<dbReference type="Gene3D" id="2.40.50.100">
    <property type="match status" value="1"/>
</dbReference>
<dbReference type="Pfam" id="PF25989">
    <property type="entry name" value="YknX_C"/>
    <property type="match status" value="1"/>
</dbReference>